<dbReference type="STRING" id="444597.BST26_20655"/>
<feature type="compositionally biased region" description="Basic and acidic residues" evidence="1">
    <location>
        <begin position="184"/>
        <end position="193"/>
    </location>
</feature>
<evidence type="ECO:0000256" key="1">
    <source>
        <dbReference type="SAM" id="MobiDB-lite"/>
    </source>
</evidence>
<dbReference type="OrthoDB" id="2626708at2"/>
<comment type="caution">
    <text evidence="2">The sequence shown here is derived from an EMBL/GenBank/DDBJ whole genome shotgun (WGS) entry which is preliminary data.</text>
</comment>
<sequence length="193" mass="19432">MNINENPGATPAEGQPPATVATPDTDTDGDGGKPFEAITSQEALDKIIGKRLTREKATHTQALAAVQAQLDDATAKLASAGTAPAGDPDASVTQQIADLQARLDAEVAARACAEASALRATRAAAKGLPAPLAAKLVGTTAEDIDAEIDELLPFLGAGAAPRGPKPNPQQGVPSLGSGGTLSAGRERYAAQHQ</sequence>
<dbReference type="RefSeq" id="WP_083033740.1">
    <property type="nucleotide sequence ID" value="NZ_AP022618.1"/>
</dbReference>
<feature type="region of interest" description="Disordered" evidence="1">
    <location>
        <begin position="1"/>
        <end position="40"/>
    </location>
</feature>
<dbReference type="EMBL" id="MVHS01000087">
    <property type="protein sequence ID" value="ORA62818.1"/>
    <property type="molecule type" value="Genomic_DNA"/>
</dbReference>
<dbReference type="AlphaFoldDB" id="A0A1X0CRV4"/>
<organism evidence="2 3">
    <name type="scientific">Mycolicibacterium insubricum</name>
    <dbReference type="NCBI Taxonomy" id="444597"/>
    <lineage>
        <taxon>Bacteria</taxon>
        <taxon>Bacillati</taxon>
        <taxon>Actinomycetota</taxon>
        <taxon>Actinomycetes</taxon>
        <taxon>Mycobacteriales</taxon>
        <taxon>Mycobacteriaceae</taxon>
        <taxon>Mycolicibacterium</taxon>
    </lineage>
</organism>
<evidence type="ECO:0000313" key="3">
    <source>
        <dbReference type="Proteomes" id="UP000192801"/>
    </source>
</evidence>
<reference evidence="2 3" key="1">
    <citation type="submission" date="2016-12" db="EMBL/GenBank/DDBJ databases">
        <title>The new phylogeny of genus Mycobacterium.</title>
        <authorList>
            <person name="Tortoli E."/>
            <person name="Trovato A."/>
            <person name="Cirillo D.M."/>
        </authorList>
    </citation>
    <scope>NUCLEOTIDE SEQUENCE [LARGE SCALE GENOMIC DNA]</scope>
    <source>
        <strain evidence="2 3">DSM 45130</strain>
    </source>
</reference>
<evidence type="ECO:0000313" key="2">
    <source>
        <dbReference type="EMBL" id="ORA62818.1"/>
    </source>
</evidence>
<gene>
    <name evidence="2" type="ORF">BST26_20655</name>
</gene>
<dbReference type="Proteomes" id="UP000192801">
    <property type="component" value="Unassembled WGS sequence"/>
</dbReference>
<proteinExistence type="predicted"/>
<name>A0A1X0CRV4_9MYCO</name>
<feature type="region of interest" description="Disordered" evidence="1">
    <location>
        <begin position="156"/>
        <end position="193"/>
    </location>
</feature>
<accession>A0A1X0CRV4</accession>
<keyword evidence="3" id="KW-1185">Reference proteome</keyword>
<protein>
    <submittedName>
        <fullName evidence="2">Uncharacterized protein</fullName>
    </submittedName>
</protein>